<evidence type="ECO:0000313" key="2">
    <source>
        <dbReference type="Proteomes" id="UP000286921"/>
    </source>
</evidence>
<protein>
    <submittedName>
        <fullName evidence="1">Uncharacterized protein</fullName>
    </submittedName>
</protein>
<dbReference type="Proteomes" id="UP000286921">
    <property type="component" value="Unassembled WGS sequence"/>
</dbReference>
<keyword evidence="2" id="KW-1185">Reference proteome</keyword>
<comment type="caution">
    <text evidence="1">The sequence shown here is derived from an EMBL/GenBank/DDBJ whole genome shotgun (WGS) entry which is preliminary data.</text>
</comment>
<proteinExistence type="predicted"/>
<dbReference type="AlphaFoldDB" id="A0A401KYM8"/>
<evidence type="ECO:0000313" key="1">
    <source>
        <dbReference type="EMBL" id="GCB24396.1"/>
    </source>
</evidence>
<reference evidence="1 2" key="1">
    <citation type="submission" date="2016-09" db="EMBL/GenBank/DDBJ databases">
        <title>Aspergillus awamori IFM 58123T.</title>
        <authorList>
            <person name="Kusuya Y."/>
            <person name="Shimizu M."/>
            <person name="Takahashi H."/>
            <person name="Yaguchi T."/>
        </authorList>
    </citation>
    <scope>NUCLEOTIDE SEQUENCE [LARGE SCALE GENOMIC DNA]</scope>
    <source>
        <strain evidence="1 2">IFM 58123</strain>
    </source>
</reference>
<gene>
    <name evidence="1" type="ORF">AAWM_07281</name>
</gene>
<dbReference type="EMBL" id="BDHI01000017">
    <property type="protein sequence ID" value="GCB24396.1"/>
    <property type="molecule type" value="Genomic_DNA"/>
</dbReference>
<accession>A0A401KYM8</accession>
<organism evidence="1 2">
    <name type="scientific">Aspergillus awamori</name>
    <name type="common">Black koji mold</name>
    <dbReference type="NCBI Taxonomy" id="105351"/>
    <lineage>
        <taxon>Eukaryota</taxon>
        <taxon>Fungi</taxon>
        <taxon>Dikarya</taxon>
        <taxon>Ascomycota</taxon>
        <taxon>Pezizomycotina</taxon>
        <taxon>Eurotiomycetes</taxon>
        <taxon>Eurotiomycetidae</taxon>
        <taxon>Eurotiales</taxon>
        <taxon>Aspergillaceae</taxon>
        <taxon>Aspergillus</taxon>
    </lineage>
</organism>
<sequence>MPLSYCMSPDTCPKQAESFDFSGSETPTLEGHPIRSRLTAFSSAPSFDGKRVASPFPCVHLNYGPSMQTCYYLKLVKEGYGLIVCPIVVRSALGHDHGTHPDAMEMAVAHK</sequence>
<name>A0A401KYM8_ASPAW</name>